<reference evidence="2" key="2">
    <citation type="submission" date="2021-09" db="EMBL/GenBank/DDBJ databases">
        <authorList>
            <person name="Gilroy R."/>
        </authorList>
    </citation>
    <scope>NUCLEOTIDE SEQUENCE</scope>
    <source>
        <strain evidence="2">CHK173-2145</strain>
    </source>
</reference>
<dbReference type="AlphaFoldDB" id="A0A921EZ54"/>
<reference evidence="2" key="1">
    <citation type="journal article" date="2021" name="PeerJ">
        <title>Extensive microbial diversity within the chicken gut microbiome revealed by metagenomics and culture.</title>
        <authorList>
            <person name="Gilroy R."/>
            <person name="Ravi A."/>
            <person name="Getino M."/>
            <person name="Pursley I."/>
            <person name="Horton D.L."/>
            <person name="Alikhan N.F."/>
            <person name="Baker D."/>
            <person name="Gharbi K."/>
            <person name="Hall N."/>
            <person name="Watson M."/>
            <person name="Adriaenssens E.M."/>
            <person name="Foster-Nyarko E."/>
            <person name="Jarju S."/>
            <person name="Secka A."/>
            <person name="Antonio M."/>
            <person name="Oren A."/>
            <person name="Chaudhuri R.R."/>
            <person name="La Ragione R."/>
            <person name="Hildebrand F."/>
            <person name="Pallen M.J."/>
        </authorList>
    </citation>
    <scope>NUCLEOTIDE SEQUENCE</scope>
    <source>
        <strain evidence="2">CHK173-2145</strain>
    </source>
</reference>
<gene>
    <name evidence="2" type="ORF">K8U88_02515</name>
</gene>
<evidence type="ECO:0000256" key="1">
    <source>
        <dbReference type="SAM" id="Phobius"/>
    </source>
</evidence>
<feature type="transmembrane region" description="Helical" evidence="1">
    <location>
        <begin position="32"/>
        <end position="53"/>
    </location>
</feature>
<accession>A0A921EZ54</accession>
<sequence>MKKDTIALTVLVILAVGFLSLVLVLMKSPMWIAFPAIFGGLGLVCYGIDDLIVKFKNRGHEEREA</sequence>
<protein>
    <submittedName>
        <fullName evidence="2">Uncharacterized protein</fullName>
    </submittedName>
</protein>
<dbReference type="EMBL" id="DYXN01000032">
    <property type="protein sequence ID" value="HJE86436.1"/>
    <property type="molecule type" value="Genomic_DNA"/>
</dbReference>
<comment type="caution">
    <text evidence="2">The sequence shown here is derived from an EMBL/GenBank/DDBJ whole genome shotgun (WGS) entry which is preliminary data.</text>
</comment>
<evidence type="ECO:0000313" key="3">
    <source>
        <dbReference type="Proteomes" id="UP000721920"/>
    </source>
</evidence>
<evidence type="ECO:0000313" key="2">
    <source>
        <dbReference type="EMBL" id="HJE86436.1"/>
    </source>
</evidence>
<keyword evidence="1" id="KW-1133">Transmembrane helix</keyword>
<proteinExistence type="predicted"/>
<name>A0A921EZ54_9LACO</name>
<organism evidence="2 3">
    <name type="scientific">Levilactobacillus hammesii</name>
    <dbReference type="NCBI Taxonomy" id="267633"/>
    <lineage>
        <taxon>Bacteria</taxon>
        <taxon>Bacillati</taxon>
        <taxon>Bacillota</taxon>
        <taxon>Bacilli</taxon>
        <taxon>Lactobacillales</taxon>
        <taxon>Lactobacillaceae</taxon>
        <taxon>Levilactobacillus</taxon>
    </lineage>
</organism>
<dbReference type="Proteomes" id="UP000721920">
    <property type="component" value="Unassembled WGS sequence"/>
</dbReference>
<keyword evidence="1" id="KW-0472">Membrane</keyword>
<keyword evidence="1" id="KW-0812">Transmembrane</keyword>
<feature type="transmembrane region" description="Helical" evidence="1">
    <location>
        <begin position="7"/>
        <end position="26"/>
    </location>
</feature>